<dbReference type="Pfam" id="PF04947">
    <property type="entry name" value="Pox_VLTF3"/>
    <property type="match status" value="1"/>
</dbReference>
<evidence type="ECO:0000313" key="1">
    <source>
        <dbReference type="EMBL" id="QHU18611.1"/>
    </source>
</evidence>
<sequence length="405" mass="48117">MADSAFFKVKSSKRSNPEARTTLDAIHHEKIQNMIHEKELIPAYKEDVRTLKKRIEESTSDVEIWKMERDIEQLEKKMKSMEDGSELMDYYLRTGEILYNYYDIQEQIQQGTKIGQTTKAKPGSILAILEEVAQEEASHPKNEVIDQTKEKNKDNIIQNGMQRNQLLNQYLQIEDPTMARSTVEEYDDPWTICDLCNNEMFMCLNEAYLTCSKCGYQEFILVDSDKPSYKDPPREISYYAYKKINHFNEWLAQFQAKESTEIPNEVYDAIYLQLKKERITSMGTLKPTKLREILRKIKCSKYYEHIPHIINRLNGQNAPFMSREDEEKLRHMFREIQPSFKKHCPKGRRNFLSYGYVLYKFCELLEMDEYLACFPLLKNRDKLYLQDKTWEKICADMRWGYVPTC</sequence>
<protein>
    <recommendedName>
        <fullName evidence="2">Viral late gene transcription factor 3 zinc ribbon domain-containing protein</fullName>
    </recommendedName>
</protein>
<evidence type="ECO:0008006" key="2">
    <source>
        <dbReference type="Google" id="ProtNLM"/>
    </source>
</evidence>
<dbReference type="GO" id="GO:0046782">
    <property type="term" value="P:regulation of viral transcription"/>
    <property type="evidence" value="ECO:0007669"/>
    <property type="project" value="InterPro"/>
</dbReference>
<dbReference type="EMBL" id="MN740936">
    <property type="protein sequence ID" value="QHU18611.1"/>
    <property type="molecule type" value="Genomic_DNA"/>
</dbReference>
<accession>A0A6C0KN66</accession>
<dbReference type="InterPro" id="IPR007031">
    <property type="entry name" value="Poxvirus_VLTF3"/>
</dbReference>
<name>A0A6C0KN66_9ZZZZ</name>
<organism evidence="1">
    <name type="scientific">viral metagenome</name>
    <dbReference type="NCBI Taxonomy" id="1070528"/>
    <lineage>
        <taxon>unclassified sequences</taxon>
        <taxon>metagenomes</taxon>
        <taxon>organismal metagenomes</taxon>
    </lineage>
</organism>
<proteinExistence type="predicted"/>
<reference evidence="1" key="1">
    <citation type="journal article" date="2020" name="Nature">
        <title>Giant virus diversity and host interactions through global metagenomics.</title>
        <authorList>
            <person name="Schulz F."/>
            <person name="Roux S."/>
            <person name="Paez-Espino D."/>
            <person name="Jungbluth S."/>
            <person name="Walsh D.A."/>
            <person name="Denef V.J."/>
            <person name="McMahon K.D."/>
            <person name="Konstantinidis K.T."/>
            <person name="Eloe-Fadrosh E.A."/>
            <person name="Kyrpides N.C."/>
            <person name="Woyke T."/>
        </authorList>
    </citation>
    <scope>NUCLEOTIDE SEQUENCE</scope>
    <source>
        <strain evidence="1">GVMAG-S-3300013006-158</strain>
    </source>
</reference>
<dbReference type="AlphaFoldDB" id="A0A6C0KN66"/>